<sequence>MSTNTQSVKFTEIYDTLPPETRRVFVEQHLITLLDLIPQEKANDVISAAQNQKESLRSIPTLDVKDKRKEIRTLLDALNQDAKISIIRERSNREELLVELADSLTSWLPDIWKVVYEYNVNYLESHMCLLFVAEVVSQLARDRPGGCQCATKNMPINVIIRNRHGKVIQAFDLRGISSIDQIVLWIWRDLFLSLFAHGGDFFKDVIPDMLEEIESSMGWSALNRLLYGGKKDDELEDDDDEGSCYRDRCYHQDDHHSMPCSCPFHAGYWTSEINEQLPHLQELVQKRLHAIFETRPSLQLFTALQRITLNEDEYETMQWLQTTLSKIAPTTSETLLAALEIYTEEDMPYEICSLLDTYSYLLRPRDAPILRSAVTVLAHSDSVVWHDRSMQIIEKELYDCISALHAALKSAFSRIDNDDERQTFFEITRLPQGAQRQDRIQQWADSITTASLSIHPAAFAAMMMGFPMTPGVEEGENPELNAYLDFSHSDPDSDDLREEFQPNIEDRFNEWYSLSQNIKGGAGLLARVYQRAIEVIPLLQANDIVNEILNRLGERPSKTHVIGALEALATFCKTQRRKLTARRTKDQPSRRSNAPSPPPLFGTSPTGFSFTFSGGPGNSPGPSSQTQNSLPGPQGSDMEDVD</sequence>
<evidence type="ECO:0000313" key="3">
    <source>
        <dbReference type="Proteomes" id="UP000807353"/>
    </source>
</evidence>
<proteinExistence type="predicted"/>
<dbReference type="AlphaFoldDB" id="A0A9P6CDN2"/>
<dbReference type="Proteomes" id="UP000807353">
    <property type="component" value="Unassembled WGS sequence"/>
</dbReference>
<dbReference type="OrthoDB" id="2742205at2759"/>
<feature type="compositionally biased region" description="Low complexity" evidence="1">
    <location>
        <begin position="601"/>
        <end position="613"/>
    </location>
</feature>
<evidence type="ECO:0000313" key="2">
    <source>
        <dbReference type="EMBL" id="KAF9457239.1"/>
    </source>
</evidence>
<gene>
    <name evidence="2" type="ORF">BDZ94DRAFT_1314371</name>
</gene>
<name>A0A9P6CDN2_9AGAR</name>
<dbReference type="EMBL" id="MU150380">
    <property type="protein sequence ID" value="KAF9457239.1"/>
    <property type="molecule type" value="Genomic_DNA"/>
</dbReference>
<protein>
    <submittedName>
        <fullName evidence="2">Uncharacterized protein</fullName>
    </submittedName>
</protein>
<evidence type="ECO:0000256" key="1">
    <source>
        <dbReference type="SAM" id="MobiDB-lite"/>
    </source>
</evidence>
<organism evidence="2 3">
    <name type="scientific">Collybia nuda</name>
    <dbReference type="NCBI Taxonomy" id="64659"/>
    <lineage>
        <taxon>Eukaryota</taxon>
        <taxon>Fungi</taxon>
        <taxon>Dikarya</taxon>
        <taxon>Basidiomycota</taxon>
        <taxon>Agaricomycotina</taxon>
        <taxon>Agaricomycetes</taxon>
        <taxon>Agaricomycetidae</taxon>
        <taxon>Agaricales</taxon>
        <taxon>Tricholomatineae</taxon>
        <taxon>Clitocybaceae</taxon>
        <taxon>Collybia</taxon>
    </lineage>
</organism>
<comment type="caution">
    <text evidence="2">The sequence shown here is derived from an EMBL/GenBank/DDBJ whole genome shotgun (WGS) entry which is preliminary data.</text>
</comment>
<accession>A0A9P6CDN2</accession>
<feature type="region of interest" description="Disordered" evidence="1">
    <location>
        <begin position="576"/>
        <end position="642"/>
    </location>
</feature>
<keyword evidence="3" id="KW-1185">Reference proteome</keyword>
<reference evidence="2" key="1">
    <citation type="submission" date="2020-11" db="EMBL/GenBank/DDBJ databases">
        <authorList>
            <consortium name="DOE Joint Genome Institute"/>
            <person name="Ahrendt S."/>
            <person name="Riley R."/>
            <person name="Andreopoulos W."/>
            <person name="Labutti K."/>
            <person name="Pangilinan J."/>
            <person name="Ruiz-Duenas F.J."/>
            <person name="Barrasa J.M."/>
            <person name="Sanchez-Garcia M."/>
            <person name="Camarero S."/>
            <person name="Miyauchi S."/>
            <person name="Serrano A."/>
            <person name="Linde D."/>
            <person name="Babiker R."/>
            <person name="Drula E."/>
            <person name="Ayuso-Fernandez I."/>
            <person name="Pacheco R."/>
            <person name="Padilla G."/>
            <person name="Ferreira P."/>
            <person name="Barriuso J."/>
            <person name="Kellner H."/>
            <person name="Castanera R."/>
            <person name="Alfaro M."/>
            <person name="Ramirez L."/>
            <person name="Pisabarro A.G."/>
            <person name="Kuo A."/>
            <person name="Tritt A."/>
            <person name="Lipzen A."/>
            <person name="He G."/>
            <person name="Yan M."/>
            <person name="Ng V."/>
            <person name="Cullen D."/>
            <person name="Martin F."/>
            <person name="Rosso M.-N."/>
            <person name="Henrissat B."/>
            <person name="Hibbett D."/>
            <person name="Martinez A.T."/>
            <person name="Grigoriev I.V."/>
        </authorList>
    </citation>
    <scope>NUCLEOTIDE SEQUENCE</scope>
    <source>
        <strain evidence="2">CBS 247.69</strain>
    </source>
</reference>